<sequence length="85" mass="9428">MVDLPLNATPVDFAFAIHSDVGNRISGAKVNGKMAPFNTVLHNGDIVEIETRKSARPTKKWLDYARTTLARRHIRNALGQGEKTK</sequence>
<evidence type="ECO:0000313" key="4">
    <source>
        <dbReference type="Proteomes" id="UP000034684"/>
    </source>
</evidence>
<dbReference type="InterPro" id="IPR012676">
    <property type="entry name" value="TGS-like"/>
</dbReference>
<protein>
    <submittedName>
        <fullName evidence="3">(P)ppGpp synthetase</fullName>
    </submittedName>
</protein>
<organism evidence="3 4">
    <name type="scientific">candidate division WWE3 bacterium GW2011_GWB1_47_11</name>
    <dbReference type="NCBI Taxonomy" id="1619117"/>
    <lineage>
        <taxon>Bacteria</taxon>
        <taxon>Katanobacteria</taxon>
    </lineage>
</organism>
<proteinExistence type="inferred from homology"/>
<evidence type="ECO:0000313" key="3">
    <source>
        <dbReference type="EMBL" id="KKU56435.1"/>
    </source>
</evidence>
<dbReference type="PROSITE" id="PS51880">
    <property type="entry name" value="TGS"/>
    <property type="match status" value="1"/>
</dbReference>
<dbReference type="PANTHER" id="PTHR43061">
    <property type="entry name" value="GTP DIPHOSPHOKINASE RSH1, CHLOROPLASTIC-RELATED"/>
    <property type="match status" value="1"/>
</dbReference>
<evidence type="ECO:0000259" key="2">
    <source>
        <dbReference type="PROSITE" id="PS51880"/>
    </source>
</evidence>
<dbReference type="PANTHER" id="PTHR43061:SF1">
    <property type="entry name" value="GTP DIPHOSPHOKINASE RSH1, CHLOROPLASTIC-RELATED"/>
    <property type="match status" value="1"/>
</dbReference>
<dbReference type="InterPro" id="IPR012675">
    <property type="entry name" value="Beta-grasp_dom_sf"/>
</dbReference>
<comment type="caution">
    <text evidence="3">The sequence shown here is derived from an EMBL/GenBank/DDBJ whole genome shotgun (WGS) entry which is preliminary data.</text>
</comment>
<name>A0A0G1UFE2_UNCKA</name>
<comment type="similarity">
    <text evidence="1">Belongs to the RelA/SpoT family.</text>
</comment>
<dbReference type="AlphaFoldDB" id="A0A0G1UFE2"/>
<dbReference type="EMBL" id="LCNN01000033">
    <property type="protein sequence ID" value="KKU56435.1"/>
    <property type="molecule type" value="Genomic_DNA"/>
</dbReference>
<dbReference type="SUPFAM" id="SSF81271">
    <property type="entry name" value="TGS-like"/>
    <property type="match status" value="1"/>
</dbReference>
<dbReference type="Pfam" id="PF02824">
    <property type="entry name" value="TGS"/>
    <property type="match status" value="1"/>
</dbReference>
<gene>
    <name evidence="3" type="ORF">UX79_C0033G0008</name>
</gene>
<evidence type="ECO:0000256" key="1">
    <source>
        <dbReference type="ARBA" id="ARBA00007476"/>
    </source>
</evidence>
<dbReference type="InterPro" id="IPR004095">
    <property type="entry name" value="TGS"/>
</dbReference>
<accession>A0A0G1UFE2</accession>
<dbReference type="Proteomes" id="UP000034684">
    <property type="component" value="Unassembled WGS sequence"/>
</dbReference>
<feature type="domain" description="TGS" evidence="2">
    <location>
        <begin position="1"/>
        <end position="51"/>
    </location>
</feature>
<dbReference type="Gene3D" id="3.10.20.30">
    <property type="match status" value="1"/>
</dbReference>
<dbReference type="FunFam" id="3.10.20.30:FF:000002">
    <property type="entry name" value="GTP pyrophosphokinase (RelA/SpoT)"/>
    <property type="match status" value="1"/>
</dbReference>
<reference evidence="3 4" key="1">
    <citation type="journal article" date="2015" name="Nature">
        <title>rRNA introns, odd ribosomes, and small enigmatic genomes across a large radiation of phyla.</title>
        <authorList>
            <person name="Brown C.T."/>
            <person name="Hug L.A."/>
            <person name="Thomas B.C."/>
            <person name="Sharon I."/>
            <person name="Castelle C.J."/>
            <person name="Singh A."/>
            <person name="Wilkins M.J."/>
            <person name="Williams K.H."/>
            <person name="Banfield J.F."/>
        </authorList>
    </citation>
    <scope>NUCLEOTIDE SEQUENCE [LARGE SCALE GENOMIC DNA]</scope>
</reference>